<protein>
    <submittedName>
        <fullName evidence="2">Predicted exporter</fullName>
    </submittedName>
</protein>
<name>A0A379AHX8_ENTAG</name>
<accession>A0A379AHX8</accession>
<dbReference type="EMBL" id="UGSO01000001">
    <property type="protein sequence ID" value="SUB17431.1"/>
    <property type="molecule type" value="Genomic_DNA"/>
</dbReference>
<evidence type="ECO:0000256" key="1">
    <source>
        <dbReference type="SAM" id="MobiDB-lite"/>
    </source>
</evidence>
<gene>
    <name evidence="2" type="ORF">NCTC9381_03354</name>
</gene>
<dbReference type="Proteomes" id="UP000254640">
    <property type="component" value="Unassembled WGS sequence"/>
</dbReference>
<dbReference type="AlphaFoldDB" id="A0A379AHX8"/>
<proteinExistence type="predicted"/>
<feature type="region of interest" description="Disordered" evidence="1">
    <location>
        <begin position="66"/>
        <end position="90"/>
    </location>
</feature>
<reference evidence="2 3" key="1">
    <citation type="submission" date="2018-06" db="EMBL/GenBank/DDBJ databases">
        <authorList>
            <consortium name="Pathogen Informatics"/>
            <person name="Doyle S."/>
        </authorList>
    </citation>
    <scope>NUCLEOTIDE SEQUENCE [LARGE SCALE GENOMIC DNA]</scope>
    <source>
        <strain evidence="2 3">NCTC9381</strain>
    </source>
</reference>
<evidence type="ECO:0000313" key="2">
    <source>
        <dbReference type="EMBL" id="SUB17431.1"/>
    </source>
</evidence>
<evidence type="ECO:0000313" key="3">
    <source>
        <dbReference type="Proteomes" id="UP000254640"/>
    </source>
</evidence>
<organism evidence="2 3">
    <name type="scientific">Enterobacter agglomerans</name>
    <name type="common">Erwinia herbicola</name>
    <name type="synonym">Pantoea agglomerans</name>
    <dbReference type="NCBI Taxonomy" id="549"/>
    <lineage>
        <taxon>Bacteria</taxon>
        <taxon>Pseudomonadati</taxon>
        <taxon>Pseudomonadota</taxon>
        <taxon>Gammaproteobacteria</taxon>
        <taxon>Enterobacterales</taxon>
        <taxon>Erwiniaceae</taxon>
        <taxon>Pantoea</taxon>
        <taxon>Pantoea agglomerans group</taxon>
    </lineage>
</organism>
<keyword evidence="3" id="KW-1185">Reference proteome</keyword>
<sequence length="90" mass="9870">MVWGDDAQQTLQRLEKLAPDLHQAQQQGWLQHYRLLPLTSLAQQQRDLQLLKQAVPDITARLQQGGYHAAGTGSDPDAGNARGVAVESAE</sequence>